<dbReference type="Pfam" id="PF07963">
    <property type="entry name" value="N_methyl"/>
    <property type="match status" value="1"/>
</dbReference>
<gene>
    <name evidence="2" type="ORF">SAMN04488692_104133</name>
</gene>
<organism evidence="2 3">
    <name type="scientific">Halarsenatibacter silvermanii</name>
    <dbReference type="NCBI Taxonomy" id="321763"/>
    <lineage>
        <taxon>Bacteria</taxon>
        <taxon>Bacillati</taxon>
        <taxon>Bacillota</taxon>
        <taxon>Clostridia</taxon>
        <taxon>Halanaerobiales</taxon>
        <taxon>Halarsenatibacteraceae</taxon>
        <taxon>Halarsenatibacter</taxon>
    </lineage>
</organism>
<keyword evidence="3" id="KW-1185">Reference proteome</keyword>
<dbReference type="InterPro" id="IPR012902">
    <property type="entry name" value="N_methyl_site"/>
</dbReference>
<evidence type="ECO:0000256" key="1">
    <source>
        <dbReference type="SAM" id="Phobius"/>
    </source>
</evidence>
<keyword evidence="1" id="KW-0472">Membrane</keyword>
<dbReference type="Gene3D" id="3.30.700.10">
    <property type="entry name" value="Glycoprotein, Type 4 Pilin"/>
    <property type="match status" value="1"/>
</dbReference>
<dbReference type="AlphaFoldDB" id="A0A1G9JZV9"/>
<keyword evidence="1" id="KW-0812">Transmembrane</keyword>
<evidence type="ECO:0000313" key="3">
    <source>
        <dbReference type="Proteomes" id="UP000199476"/>
    </source>
</evidence>
<dbReference type="RefSeq" id="WP_159429792.1">
    <property type="nucleotide sequence ID" value="NZ_FNGO01000004.1"/>
</dbReference>
<evidence type="ECO:0000313" key="2">
    <source>
        <dbReference type="EMBL" id="SDL42972.1"/>
    </source>
</evidence>
<proteinExistence type="predicted"/>
<sequence>MKNAFFKGAEGNSGFTLLEMLVVIAVLGILMSVSLPNLTGVIETAEVTGIKMELQQARADIEAVLTDRNYWELRKDSDFSEGADFEFLDSMDDIEFAWESEDDENYILTHQEEIGEKKLRYKSSTDEFDLDD</sequence>
<dbReference type="STRING" id="321763.SAMN04488692_104133"/>
<keyword evidence="1" id="KW-1133">Transmembrane helix</keyword>
<dbReference type="InterPro" id="IPR045584">
    <property type="entry name" value="Pilin-like"/>
</dbReference>
<dbReference type="OrthoDB" id="1819208at2"/>
<name>A0A1G9JZV9_9FIRM</name>
<dbReference type="EMBL" id="FNGO01000004">
    <property type="protein sequence ID" value="SDL42972.1"/>
    <property type="molecule type" value="Genomic_DNA"/>
</dbReference>
<accession>A0A1G9JZV9</accession>
<feature type="transmembrane region" description="Helical" evidence="1">
    <location>
        <begin position="20"/>
        <end position="42"/>
    </location>
</feature>
<dbReference type="Proteomes" id="UP000199476">
    <property type="component" value="Unassembled WGS sequence"/>
</dbReference>
<reference evidence="2 3" key="1">
    <citation type="submission" date="2016-10" db="EMBL/GenBank/DDBJ databases">
        <authorList>
            <person name="de Groot N.N."/>
        </authorList>
    </citation>
    <scope>NUCLEOTIDE SEQUENCE [LARGE SCALE GENOMIC DNA]</scope>
    <source>
        <strain evidence="2 3">SLAS-1</strain>
    </source>
</reference>
<dbReference type="SUPFAM" id="SSF54523">
    <property type="entry name" value="Pili subunits"/>
    <property type="match status" value="1"/>
</dbReference>
<dbReference type="NCBIfam" id="TIGR02532">
    <property type="entry name" value="IV_pilin_GFxxxE"/>
    <property type="match status" value="1"/>
</dbReference>
<protein>
    <submittedName>
        <fullName evidence="2">General secretion pathway protein G</fullName>
    </submittedName>
</protein>
<dbReference type="PROSITE" id="PS00409">
    <property type="entry name" value="PROKAR_NTER_METHYL"/>
    <property type="match status" value="1"/>
</dbReference>